<dbReference type="PANTHER" id="PTHR33164:SF99">
    <property type="entry name" value="MARR FAMILY REGULATORY PROTEIN"/>
    <property type="match status" value="1"/>
</dbReference>
<dbReference type="EMBL" id="BAAABX010000019">
    <property type="protein sequence ID" value="GAA0397549.1"/>
    <property type="molecule type" value="Genomic_DNA"/>
</dbReference>
<dbReference type="Gene3D" id="1.10.10.10">
    <property type="entry name" value="Winged helix-like DNA-binding domain superfamily/Winged helix DNA-binding domain"/>
    <property type="match status" value="1"/>
</dbReference>
<dbReference type="InterPro" id="IPR036390">
    <property type="entry name" value="WH_DNA-bd_sf"/>
</dbReference>
<dbReference type="PANTHER" id="PTHR33164">
    <property type="entry name" value="TRANSCRIPTIONAL REGULATOR, MARR FAMILY"/>
    <property type="match status" value="1"/>
</dbReference>
<evidence type="ECO:0000259" key="1">
    <source>
        <dbReference type="PROSITE" id="PS50995"/>
    </source>
</evidence>
<evidence type="ECO:0000313" key="2">
    <source>
        <dbReference type="EMBL" id="GAA0397549.1"/>
    </source>
</evidence>
<gene>
    <name evidence="2" type="ORF">GCM10010357_18310</name>
</gene>
<accession>A0ABP3IC61</accession>
<dbReference type="Pfam" id="PF12802">
    <property type="entry name" value="MarR_2"/>
    <property type="match status" value="1"/>
</dbReference>
<dbReference type="PROSITE" id="PS50995">
    <property type="entry name" value="HTH_MARR_2"/>
    <property type="match status" value="1"/>
</dbReference>
<dbReference type="InterPro" id="IPR000835">
    <property type="entry name" value="HTH_MarR-typ"/>
</dbReference>
<dbReference type="RefSeq" id="WP_344021882.1">
    <property type="nucleotide sequence ID" value="NZ_BAAABX010000019.1"/>
</dbReference>
<keyword evidence="3" id="KW-1185">Reference proteome</keyword>
<dbReference type="SUPFAM" id="SSF46785">
    <property type="entry name" value="Winged helix' DNA-binding domain"/>
    <property type="match status" value="1"/>
</dbReference>
<dbReference type="Proteomes" id="UP001500879">
    <property type="component" value="Unassembled WGS sequence"/>
</dbReference>
<name>A0ABP3IC61_9ACTN</name>
<dbReference type="SMART" id="SM00347">
    <property type="entry name" value="HTH_MARR"/>
    <property type="match status" value="1"/>
</dbReference>
<organism evidence="2 3">
    <name type="scientific">Streptomyces luteireticuli</name>
    <dbReference type="NCBI Taxonomy" id="173858"/>
    <lineage>
        <taxon>Bacteria</taxon>
        <taxon>Bacillati</taxon>
        <taxon>Actinomycetota</taxon>
        <taxon>Actinomycetes</taxon>
        <taxon>Kitasatosporales</taxon>
        <taxon>Streptomycetaceae</taxon>
        <taxon>Streptomyces</taxon>
    </lineage>
</organism>
<sequence>MSDTEWLDGDERRAWRGYVAMSEMLEARLGQDLRRAGLSSADYTVLVLLSEAPERRLGLGELGAEAQWSKSRVSHQVRRMQERGLVERTGDADDPRRARAVLTGRGAEALRAAAPLHVAGVRRYFLDHLTREQQAQLVEIARSVLPHLGPAPLPPELREGRGGEEA</sequence>
<feature type="domain" description="HTH marR-type" evidence="1">
    <location>
        <begin position="11"/>
        <end position="146"/>
    </location>
</feature>
<reference evidence="3" key="1">
    <citation type="journal article" date="2019" name="Int. J. Syst. Evol. Microbiol.">
        <title>The Global Catalogue of Microorganisms (GCM) 10K type strain sequencing project: providing services to taxonomists for standard genome sequencing and annotation.</title>
        <authorList>
            <consortium name="The Broad Institute Genomics Platform"/>
            <consortium name="The Broad Institute Genome Sequencing Center for Infectious Disease"/>
            <person name="Wu L."/>
            <person name="Ma J."/>
        </authorList>
    </citation>
    <scope>NUCLEOTIDE SEQUENCE [LARGE SCALE GENOMIC DNA]</scope>
    <source>
        <strain evidence="3">JCM 4788</strain>
    </source>
</reference>
<comment type="caution">
    <text evidence="2">The sequence shown here is derived from an EMBL/GenBank/DDBJ whole genome shotgun (WGS) entry which is preliminary data.</text>
</comment>
<dbReference type="InterPro" id="IPR039422">
    <property type="entry name" value="MarR/SlyA-like"/>
</dbReference>
<dbReference type="InterPro" id="IPR036388">
    <property type="entry name" value="WH-like_DNA-bd_sf"/>
</dbReference>
<evidence type="ECO:0000313" key="3">
    <source>
        <dbReference type="Proteomes" id="UP001500879"/>
    </source>
</evidence>
<proteinExistence type="predicted"/>
<protein>
    <submittedName>
        <fullName evidence="2">MarR family transcriptional regulator</fullName>
    </submittedName>
</protein>